<proteinExistence type="predicted"/>
<organism evidence="2">
    <name type="scientific">Ditylum brightwellii</name>
    <dbReference type="NCBI Taxonomy" id="49249"/>
    <lineage>
        <taxon>Eukaryota</taxon>
        <taxon>Sar</taxon>
        <taxon>Stramenopiles</taxon>
        <taxon>Ochrophyta</taxon>
        <taxon>Bacillariophyta</taxon>
        <taxon>Mediophyceae</taxon>
        <taxon>Lithodesmiophycidae</taxon>
        <taxon>Lithodesmiales</taxon>
        <taxon>Lithodesmiaceae</taxon>
        <taxon>Ditylum</taxon>
    </lineage>
</organism>
<protein>
    <submittedName>
        <fullName evidence="2">Uncharacterized protein</fullName>
    </submittedName>
</protein>
<dbReference type="InterPro" id="IPR016035">
    <property type="entry name" value="Acyl_Trfase/lysoPLipase"/>
</dbReference>
<dbReference type="EMBL" id="HBNS01035809">
    <property type="protein sequence ID" value="CAE4632092.1"/>
    <property type="molecule type" value="Transcribed_RNA"/>
</dbReference>
<reference evidence="2" key="1">
    <citation type="submission" date="2021-01" db="EMBL/GenBank/DDBJ databases">
        <authorList>
            <person name="Corre E."/>
            <person name="Pelletier E."/>
            <person name="Niang G."/>
            <person name="Scheremetjew M."/>
            <person name="Finn R."/>
            <person name="Kale V."/>
            <person name="Holt S."/>
            <person name="Cochrane G."/>
            <person name="Meng A."/>
            <person name="Brown T."/>
            <person name="Cohen L."/>
        </authorList>
    </citation>
    <scope>NUCLEOTIDE SEQUENCE</scope>
    <source>
        <strain evidence="2">GSO104</strain>
    </source>
</reference>
<dbReference type="SUPFAM" id="SSF52151">
    <property type="entry name" value="FabD/lysophospholipase-like"/>
    <property type="match status" value="1"/>
</dbReference>
<evidence type="ECO:0000313" key="2">
    <source>
        <dbReference type="EMBL" id="CAE4632096.1"/>
    </source>
</evidence>
<name>A0A6V2JQW7_9STRA</name>
<accession>A0A6V2JQW7</accession>
<gene>
    <name evidence="1" type="ORF">DBRI00130_LOCUS27971</name>
    <name evidence="2" type="ORF">DBRI00130_LOCUS27973</name>
</gene>
<dbReference type="EMBL" id="HBNS01035811">
    <property type="protein sequence ID" value="CAE4632096.1"/>
    <property type="molecule type" value="Transcribed_RNA"/>
</dbReference>
<dbReference type="AlphaFoldDB" id="A0A6V2JQW7"/>
<evidence type="ECO:0000313" key="1">
    <source>
        <dbReference type="EMBL" id="CAE4632092.1"/>
    </source>
</evidence>
<sequence>MSGNNYVECEIHKRLLLGVSGALHSYQGGVMTAILDEYEYLLKSKQVSMEGMSGGACVAVCASSTLRGVHNMPFWMNECSVNLSRAIAALPWYKAHKIAPILRDAADAFRRGFYHLPSSQQGNFDANATTLSMEKQSLNDGMVSLWATDASTMKYVQLKNLRQDTITEAILASSYVPFILGSGFSMKMNESHKHEVEHALDGGSPMWLGDYSVLNGRHRDGKEVRTLFIEVFPIVPQTKLPHNVRKIELWRWNDFRWSDMFYMHCPAWVQKMYLRAFYTTRNCRADEIHEAMEWLLE</sequence>